<dbReference type="Gene3D" id="3.30.2450.30">
    <property type="match status" value="1"/>
</dbReference>
<feature type="region of interest" description="Disordered" evidence="1">
    <location>
        <begin position="165"/>
        <end position="207"/>
    </location>
</feature>
<evidence type="ECO:0000256" key="1">
    <source>
        <dbReference type="SAM" id="MobiDB-lite"/>
    </source>
</evidence>
<evidence type="ECO:0000313" key="3">
    <source>
        <dbReference type="Proteomes" id="UP000031668"/>
    </source>
</evidence>
<name>A0A0C2MJK2_THEKT</name>
<proteinExistence type="predicted"/>
<accession>A0A0C2MJK2</accession>
<sequence>MKHKQNEYRLKKSKSEILYETHIHLTGMKVYRVTITQINGSRFYGISEIIATRRSRGIIIHVNVYQQLKVMIDENICIIINNQLTDNEHYYGLANTPSLDTEDGKNYYLNFYVEDEIYYVIINQMEKSSHVFVTIDILSFEAFHLVVRMFEKNVSIFINEQYPKENGKNRPRNDYSSSDPQSDDSGTYVDWPTDESESFSIDLCSNN</sequence>
<dbReference type="Proteomes" id="UP000031668">
    <property type="component" value="Unassembled WGS sequence"/>
</dbReference>
<reference evidence="2 3" key="1">
    <citation type="journal article" date="2014" name="Genome Biol. Evol.">
        <title>The genome of the myxosporean Thelohanellus kitauei shows adaptations to nutrient acquisition within its fish host.</title>
        <authorList>
            <person name="Yang Y."/>
            <person name="Xiong J."/>
            <person name="Zhou Z."/>
            <person name="Huo F."/>
            <person name="Miao W."/>
            <person name="Ran C."/>
            <person name="Liu Y."/>
            <person name="Zhang J."/>
            <person name="Feng J."/>
            <person name="Wang M."/>
            <person name="Wang M."/>
            <person name="Wang L."/>
            <person name="Yao B."/>
        </authorList>
    </citation>
    <scope>NUCLEOTIDE SEQUENCE [LARGE SCALE GENOMIC DNA]</scope>
    <source>
        <strain evidence="2">Wuqing</strain>
    </source>
</reference>
<protein>
    <submittedName>
        <fullName evidence="2">Uncharacterized protein</fullName>
    </submittedName>
</protein>
<dbReference type="EMBL" id="JWZT01005243">
    <property type="protein sequence ID" value="KII61806.1"/>
    <property type="molecule type" value="Genomic_DNA"/>
</dbReference>
<gene>
    <name evidence="2" type="ORF">RF11_12575</name>
</gene>
<keyword evidence="3" id="KW-1185">Reference proteome</keyword>
<comment type="caution">
    <text evidence="2">The sequence shown here is derived from an EMBL/GenBank/DDBJ whole genome shotgun (WGS) entry which is preliminary data.</text>
</comment>
<feature type="compositionally biased region" description="Low complexity" evidence="1">
    <location>
        <begin position="174"/>
        <end position="185"/>
    </location>
</feature>
<organism evidence="2 3">
    <name type="scientific">Thelohanellus kitauei</name>
    <name type="common">Myxosporean</name>
    <dbReference type="NCBI Taxonomy" id="669202"/>
    <lineage>
        <taxon>Eukaryota</taxon>
        <taxon>Metazoa</taxon>
        <taxon>Cnidaria</taxon>
        <taxon>Myxozoa</taxon>
        <taxon>Myxosporea</taxon>
        <taxon>Bivalvulida</taxon>
        <taxon>Platysporina</taxon>
        <taxon>Myxobolidae</taxon>
        <taxon>Thelohanellus</taxon>
    </lineage>
</organism>
<dbReference type="AlphaFoldDB" id="A0A0C2MJK2"/>
<evidence type="ECO:0000313" key="2">
    <source>
        <dbReference type="EMBL" id="KII61806.1"/>
    </source>
</evidence>